<feature type="transmembrane region" description="Helical" evidence="1">
    <location>
        <begin position="37"/>
        <end position="55"/>
    </location>
</feature>
<dbReference type="EMBL" id="CP014327">
    <property type="protein sequence ID" value="AML52160.1"/>
    <property type="molecule type" value="Genomic_DNA"/>
</dbReference>
<protein>
    <submittedName>
        <fullName evidence="2">Uncharacterized protein</fullName>
    </submittedName>
</protein>
<dbReference type="STRING" id="1579316.RC74_13550"/>
<dbReference type="AlphaFoldDB" id="A0A126V1J7"/>
<name>A0A126V1J7_9RHOB</name>
<accession>A0A126V1J7</accession>
<evidence type="ECO:0000313" key="2">
    <source>
        <dbReference type="EMBL" id="AML52160.1"/>
    </source>
</evidence>
<keyword evidence="1" id="KW-0812">Transmembrane</keyword>
<evidence type="ECO:0000256" key="1">
    <source>
        <dbReference type="SAM" id="Phobius"/>
    </source>
</evidence>
<keyword evidence="3" id="KW-1185">Reference proteome</keyword>
<dbReference type="Proteomes" id="UP000070371">
    <property type="component" value="Chromosome"/>
</dbReference>
<sequence>MILQHYSSPSLRAFLWELKVIFWTQIQPSVTRGLTVWLGYLLVIVGTWTVLDVAYKNLVSLDTILTNIILPLRLETVFPTGAISYLGW</sequence>
<proteinExistence type="predicted"/>
<dbReference type="KEGG" id="hat:RC74_13550"/>
<gene>
    <name evidence="2" type="ORF">RC74_13550</name>
</gene>
<keyword evidence="1" id="KW-0472">Membrane</keyword>
<keyword evidence="1" id="KW-1133">Transmembrane helix</keyword>
<organism evidence="2 3">
    <name type="scientific">Falsihalocynthiibacter arcticus</name>
    <dbReference type="NCBI Taxonomy" id="1579316"/>
    <lineage>
        <taxon>Bacteria</taxon>
        <taxon>Pseudomonadati</taxon>
        <taxon>Pseudomonadota</taxon>
        <taxon>Alphaproteobacteria</taxon>
        <taxon>Rhodobacterales</taxon>
        <taxon>Roseobacteraceae</taxon>
        <taxon>Falsihalocynthiibacter</taxon>
    </lineage>
</organism>
<reference evidence="2 3" key="1">
    <citation type="submission" date="2016-02" db="EMBL/GenBank/DDBJ databases">
        <title>Complete genome sequence of Halocynthiibacter arcticus PAMC 20958t from arctic marine sediment.</title>
        <authorList>
            <person name="Lee Y.M."/>
            <person name="Baek K."/>
            <person name="Lee H.K."/>
            <person name="Shin S.C."/>
        </authorList>
    </citation>
    <scope>NUCLEOTIDE SEQUENCE [LARGE SCALE GENOMIC DNA]</scope>
    <source>
        <strain evidence="2">PAMC 20958</strain>
    </source>
</reference>
<evidence type="ECO:0000313" key="3">
    <source>
        <dbReference type="Proteomes" id="UP000070371"/>
    </source>
</evidence>